<reference evidence="1 2" key="1">
    <citation type="submission" date="2018-01" db="EMBL/GenBank/DDBJ databases">
        <authorList>
            <person name="Gaut B.S."/>
            <person name="Morton B.R."/>
            <person name="Clegg M.T."/>
            <person name="Duvall M.R."/>
        </authorList>
    </citation>
    <scope>NUCLEOTIDE SEQUENCE [LARGE SCALE GENOMIC DNA]</scope>
    <source>
        <strain evidence="1">Cupriavidus taiwanensis cmp 52</strain>
    </source>
</reference>
<sequence>MLTRTRYPSARALPMLQRRRKDVVVALAYRLPKSFTGPWAPIRSRACDLLPA</sequence>
<name>A0A375JFY1_9BURK</name>
<evidence type="ECO:0000313" key="2">
    <source>
        <dbReference type="Proteomes" id="UP000256805"/>
    </source>
</evidence>
<dbReference type="Proteomes" id="UP000256805">
    <property type="component" value="Unassembled WGS sequence"/>
</dbReference>
<proteinExistence type="predicted"/>
<protein>
    <submittedName>
        <fullName evidence="1">Uncharacterized protein</fullName>
    </submittedName>
</protein>
<organism evidence="1 2">
    <name type="scientific">Cupriavidus taiwanensis</name>
    <dbReference type="NCBI Taxonomy" id="164546"/>
    <lineage>
        <taxon>Bacteria</taxon>
        <taxon>Pseudomonadati</taxon>
        <taxon>Pseudomonadota</taxon>
        <taxon>Betaproteobacteria</taxon>
        <taxon>Burkholderiales</taxon>
        <taxon>Burkholderiaceae</taxon>
        <taxon>Cupriavidus</taxon>
    </lineage>
</organism>
<dbReference type="AlphaFoldDB" id="A0A375JFY1"/>
<dbReference type="EMBL" id="OVTA01000132">
    <property type="protein sequence ID" value="SPS03030.1"/>
    <property type="molecule type" value="Genomic_DNA"/>
</dbReference>
<accession>A0A375JFY1</accession>
<evidence type="ECO:0000313" key="1">
    <source>
        <dbReference type="EMBL" id="SPS03030.1"/>
    </source>
</evidence>
<gene>
    <name evidence="1" type="ORF">CBM2634_U640001</name>
</gene>